<dbReference type="GO" id="GO:0031177">
    <property type="term" value="F:phosphopantetheine binding"/>
    <property type="evidence" value="ECO:0007669"/>
    <property type="project" value="TreeGrafter"/>
</dbReference>
<dbReference type="PRINTS" id="PR00154">
    <property type="entry name" value="AMPBINDING"/>
</dbReference>
<dbReference type="Pfam" id="PF00501">
    <property type="entry name" value="AMP-binding"/>
    <property type="match status" value="1"/>
</dbReference>
<dbReference type="Pfam" id="PF13193">
    <property type="entry name" value="AMP-binding_C"/>
    <property type="match status" value="1"/>
</dbReference>
<dbReference type="GO" id="GO:0043041">
    <property type="term" value="P:amino acid activation for nonribosomal peptide biosynthetic process"/>
    <property type="evidence" value="ECO:0007669"/>
    <property type="project" value="TreeGrafter"/>
</dbReference>
<dbReference type="InterPro" id="IPR000873">
    <property type="entry name" value="AMP-dep_synth/lig_dom"/>
</dbReference>
<gene>
    <name evidence="3" type="ORF">CW362_24495</name>
</gene>
<dbReference type="Gene3D" id="3.30.300.30">
    <property type="match status" value="1"/>
</dbReference>
<dbReference type="PANTHER" id="PTHR45527:SF1">
    <property type="entry name" value="FATTY ACID SYNTHASE"/>
    <property type="match status" value="1"/>
</dbReference>
<keyword evidence="4" id="KW-1185">Reference proteome</keyword>
<dbReference type="GO" id="GO:0016874">
    <property type="term" value="F:ligase activity"/>
    <property type="evidence" value="ECO:0007669"/>
    <property type="project" value="UniProtKB-KW"/>
</dbReference>
<reference evidence="3 4" key="1">
    <citation type="submission" date="2017-12" db="EMBL/GenBank/DDBJ databases">
        <title>Streptomyces populusis sp. nov., a novel endophytic actinobacterium isolated from stems of Populus adenopoda Maxim.</title>
        <authorList>
            <person name="Wang Z."/>
        </authorList>
    </citation>
    <scope>NUCLEOTIDE SEQUENCE [LARGE SCALE GENOMIC DNA]</scope>
    <source>
        <strain evidence="3 4">A249</strain>
    </source>
</reference>
<dbReference type="NCBIfam" id="TIGR01733">
    <property type="entry name" value="AA-adenyl-dom"/>
    <property type="match status" value="1"/>
</dbReference>
<dbReference type="RefSeq" id="WP_103551684.1">
    <property type="nucleotide sequence ID" value="NZ_KZ626890.1"/>
</dbReference>
<dbReference type="InterPro" id="IPR025110">
    <property type="entry name" value="AMP-bd_C"/>
</dbReference>
<dbReference type="GO" id="GO:0005737">
    <property type="term" value="C:cytoplasm"/>
    <property type="evidence" value="ECO:0007669"/>
    <property type="project" value="TreeGrafter"/>
</dbReference>
<evidence type="ECO:0000313" key="3">
    <source>
        <dbReference type="EMBL" id="PKT70406.1"/>
    </source>
</evidence>
<evidence type="ECO:0000259" key="1">
    <source>
        <dbReference type="Pfam" id="PF00501"/>
    </source>
</evidence>
<dbReference type="InterPro" id="IPR020459">
    <property type="entry name" value="AMP-binding"/>
</dbReference>
<protein>
    <submittedName>
        <fullName evidence="3">D-alanine--poly(Phosphoribitol) ligase</fullName>
    </submittedName>
</protein>
<proteinExistence type="predicted"/>
<evidence type="ECO:0000313" key="4">
    <source>
        <dbReference type="Proteomes" id="UP000236178"/>
    </source>
</evidence>
<dbReference type="GO" id="GO:0044550">
    <property type="term" value="P:secondary metabolite biosynthetic process"/>
    <property type="evidence" value="ECO:0007669"/>
    <property type="project" value="TreeGrafter"/>
</dbReference>
<dbReference type="PANTHER" id="PTHR45527">
    <property type="entry name" value="NONRIBOSOMAL PEPTIDE SYNTHETASE"/>
    <property type="match status" value="1"/>
</dbReference>
<dbReference type="InterPro" id="IPR045851">
    <property type="entry name" value="AMP-bd_C_sf"/>
</dbReference>
<feature type="domain" description="AMP-dependent synthetase/ligase" evidence="1">
    <location>
        <begin position="8"/>
        <end position="361"/>
    </location>
</feature>
<feature type="domain" description="AMP-binding enzyme C-terminal" evidence="2">
    <location>
        <begin position="405"/>
        <end position="478"/>
    </location>
</feature>
<name>A0A2I0SKF0_9ACTN</name>
<dbReference type="InterPro" id="IPR010071">
    <property type="entry name" value="AA_adenyl_dom"/>
</dbReference>
<dbReference type="Proteomes" id="UP000236178">
    <property type="component" value="Unassembled WGS sequence"/>
</dbReference>
<dbReference type="InterPro" id="IPR020845">
    <property type="entry name" value="AMP-binding_CS"/>
</dbReference>
<organism evidence="3 4">
    <name type="scientific">Streptomyces populi</name>
    <dbReference type="NCBI Taxonomy" id="2058924"/>
    <lineage>
        <taxon>Bacteria</taxon>
        <taxon>Bacillati</taxon>
        <taxon>Actinomycetota</taxon>
        <taxon>Actinomycetes</taxon>
        <taxon>Kitasatosporales</taxon>
        <taxon>Streptomycetaceae</taxon>
        <taxon>Streptomyces</taxon>
    </lineage>
</organism>
<dbReference type="SUPFAM" id="SSF56801">
    <property type="entry name" value="Acetyl-CoA synthetase-like"/>
    <property type="match status" value="1"/>
</dbReference>
<dbReference type="OrthoDB" id="2472181at2"/>
<dbReference type="PROSITE" id="PS00455">
    <property type="entry name" value="AMP_BINDING"/>
    <property type="match status" value="1"/>
</dbReference>
<evidence type="ECO:0000259" key="2">
    <source>
        <dbReference type="Pfam" id="PF13193"/>
    </source>
</evidence>
<comment type="caution">
    <text evidence="3">The sequence shown here is derived from an EMBL/GenBank/DDBJ whole genome shotgun (WGS) entry which is preliminary data.</text>
</comment>
<accession>A0A2I0SKF0</accession>
<dbReference type="Gene3D" id="3.40.50.12780">
    <property type="entry name" value="N-terminal domain of ligase-like"/>
    <property type="match status" value="1"/>
</dbReference>
<dbReference type="AlphaFoldDB" id="A0A2I0SKF0"/>
<keyword evidence="3" id="KW-0436">Ligase</keyword>
<sequence length="496" mass="53278">MNLASLVRDSARRAGGDLAVAGPDRSVTYDELDRAADTLAHLLRDKGVRGTDRVVIWLDKSVVAVAAMQGALRLSAVYVPVDGSGPSRRTARIARGCSATVIVTDSRRAAELRESGEELPGLLVLDGLPGTDGRPPLPVEQPGPDDLAYILYTSGSTGEPKGVCISQRNALAFVEWAAAEIGATSRDRFANHAPFGFDLSVLDLYVAFRAGASVHLVPSEMAYAPQQLCAFLRTERITVWYSVPSVLILMIRDGDLCEGARPPWLRVLLFAGEPFAVDYLALLHRYLEGVRLLNLYGPTETNVCTFHEVTAEDVAGGEPVPIGRACSGDEVWALTPGGRRAAVGEEGELVVDGPTVMAGYWGRGAQEGPYRTGDVVRVRADGVFEYRGRLDHMVKVRGHRVELGEIEACLSRHPAVGEVAVLVDGSGMAARIVAVVVPAGPPPGLLALKRHCAERLPRYMIPDSVLTVAELPRTRNGKTDRQALRDTLLQPSGSRT</sequence>
<dbReference type="InterPro" id="IPR042099">
    <property type="entry name" value="ANL_N_sf"/>
</dbReference>
<dbReference type="EMBL" id="PJOS01000051">
    <property type="protein sequence ID" value="PKT70406.1"/>
    <property type="molecule type" value="Genomic_DNA"/>
</dbReference>